<reference evidence="1" key="1">
    <citation type="journal article" date="2015" name="Nature">
        <title>Complex archaea that bridge the gap between prokaryotes and eukaryotes.</title>
        <authorList>
            <person name="Spang A."/>
            <person name="Saw J.H."/>
            <person name="Jorgensen S.L."/>
            <person name="Zaremba-Niedzwiedzka K."/>
            <person name="Martijn J."/>
            <person name="Lind A.E."/>
            <person name="van Eijk R."/>
            <person name="Schleper C."/>
            <person name="Guy L."/>
            <person name="Ettema T.J."/>
        </authorList>
    </citation>
    <scope>NUCLEOTIDE SEQUENCE</scope>
</reference>
<evidence type="ECO:0000313" key="1">
    <source>
        <dbReference type="EMBL" id="KKM84323.1"/>
    </source>
</evidence>
<organism evidence="1">
    <name type="scientific">marine sediment metagenome</name>
    <dbReference type="NCBI Taxonomy" id="412755"/>
    <lineage>
        <taxon>unclassified sequences</taxon>
        <taxon>metagenomes</taxon>
        <taxon>ecological metagenomes</taxon>
    </lineage>
</organism>
<dbReference type="EMBL" id="LAZR01007585">
    <property type="protein sequence ID" value="KKM84323.1"/>
    <property type="molecule type" value="Genomic_DNA"/>
</dbReference>
<feature type="non-terminal residue" evidence="1">
    <location>
        <position position="1"/>
    </location>
</feature>
<protein>
    <submittedName>
        <fullName evidence="1">Uncharacterized protein</fullName>
    </submittedName>
</protein>
<comment type="caution">
    <text evidence="1">The sequence shown here is derived from an EMBL/GenBank/DDBJ whole genome shotgun (WGS) entry which is preliminary data.</text>
</comment>
<name>A0A0F9KR87_9ZZZZ</name>
<sequence length="129" mass="14982">PPLHWVEFAAEILIDAALARKKNSNNKNPVAEALFLKNKKRKSTLREDTYCQIIAYYLAKNAGILDTAVQLTTKDINRWDTEKMKHGGVSDIWNRRADSEKIYRSIGLEYKDYPNFPKIMIQKLLELEN</sequence>
<proteinExistence type="predicted"/>
<accession>A0A0F9KR87</accession>
<dbReference type="AlphaFoldDB" id="A0A0F9KR87"/>
<gene>
    <name evidence="1" type="ORF">LCGC14_1300390</name>
</gene>